<evidence type="ECO:0000256" key="3">
    <source>
        <dbReference type="ARBA" id="ARBA00022741"/>
    </source>
</evidence>
<feature type="binding site" evidence="9">
    <location>
        <position position="301"/>
    </location>
    <ligand>
        <name>K(+)</name>
        <dbReference type="ChEBI" id="CHEBI:29103"/>
    </ligand>
</feature>
<evidence type="ECO:0000256" key="7">
    <source>
        <dbReference type="ARBA" id="ARBA00022958"/>
    </source>
</evidence>
<accession>A0A4Y9R1A0</accession>
<keyword evidence="8 9" id="KW-0119">Carbohydrate metabolism</keyword>
<comment type="similarity">
    <text evidence="9">Belongs to the carbohydrate kinase PfkB family. Ribokinase subfamily.</text>
</comment>
<keyword evidence="2 9" id="KW-0479">Metal-binding</keyword>
<dbReference type="GO" id="GO:0004747">
    <property type="term" value="F:ribokinase activity"/>
    <property type="evidence" value="ECO:0007669"/>
    <property type="project" value="UniProtKB-UniRule"/>
</dbReference>
<dbReference type="EC" id="2.7.1.15" evidence="9"/>
<dbReference type="PANTHER" id="PTHR10584">
    <property type="entry name" value="SUGAR KINASE"/>
    <property type="match status" value="1"/>
</dbReference>
<keyword evidence="9" id="KW-0963">Cytoplasm</keyword>
<dbReference type="Gene3D" id="3.40.1190.20">
    <property type="match status" value="1"/>
</dbReference>
<feature type="binding site" evidence="9">
    <location>
        <position position="260"/>
    </location>
    <ligand>
        <name>K(+)</name>
        <dbReference type="ChEBI" id="CHEBI:29103"/>
    </ligand>
</feature>
<feature type="domain" description="Carbohydrate kinase PfkB" evidence="10">
    <location>
        <begin position="4"/>
        <end position="304"/>
    </location>
</feature>
<name>A0A4Y9R1A0_9MICO</name>
<proteinExistence type="inferred from homology"/>
<comment type="subunit">
    <text evidence="9">Homodimer.</text>
</comment>
<comment type="cofactor">
    <cofactor evidence="9">
        <name>Mg(2+)</name>
        <dbReference type="ChEBI" id="CHEBI:18420"/>
    </cofactor>
    <text evidence="9">Requires a divalent cation, most likely magnesium in vivo, as an electrophilic catalyst to aid phosphoryl group transfer. It is the chelate of the metal and the nucleotide that is the actual substrate.</text>
</comment>
<dbReference type="GO" id="GO:0005524">
    <property type="term" value="F:ATP binding"/>
    <property type="evidence" value="ECO:0007669"/>
    <property type="project" value="UniProtKB-UniRule"/>
</dbReference>
<dbReference type="GO" id="GO:0005829">
    <property type="term" value="C:cytosol"/>
    <property type="evidence" value="ECO:0007669"/>
    <property type="project" value="TreeGrafter"/>
</dbReference>
<dbReference type="GO" id="GO:0046872">
    <property type="term" value="F:metal ion binding"/>
    <property type="evidence" value="ECO:0007669"/>
    <property type="project" value="UniProtKB-KW"/>
</dbReference>
<evidence type="ECO:0000256" key="9">
    <source>
        <dbReference type="HAMAP-Rule" id="MF_01987"/>
    </source>
</evidence>
<evidence type="ECO:0000256" key="2">
    <source>
        <dbReference type="ARBA" id="ARBA00022723"/>
    </source>
</evidence>
<gene>
    <name evidence="9" type="primary">rbsK</name>
    <name evidence="11" type="ORF">E4M00_10775</name>
</gene>
<dbReference type="HAMAP" id="MF_01987">
    <property type="entry name" value="Ribokinase"/>
    <property type="match status" value="1"/>
</dbReference>
<evidence type="ECO:0000259" key="10">
    <source>
        <dbReference type="Pfam" id="PF00294"/>
    </source>
</evidence>
<dbReference type="AlphaFoldDB" id="A0A4Y9R1A0"/>
<comment type="activity regulation">
    <text evidence="9">Activated by a monovalent cation that binds near, but not in, the active site. The most likely occupant of the site in vivo is potassium. Ion binding induces a conformational change that may alter substrate affinity.</text>
</comment>
<evidence type="ECO:0000256" key="6">
    <source>
        <dbReference type="ARBA" id="ARBA00022842"/>
    </source>
</evidence>
<dbReference type="Pfam" id="PF00294">
    <property type="entry name" value="PfkB"/>
    <property type="match status" value="1"/>
</dbReference>
<dbReference type="PRINTS" id="PR00990">
    <property type="entry name" value="RIBOKINASE"/>
</dbReference>
<comment type="caution">
    <text evidence="9">Lacks conserved residue(s) required for the propagation of feature annotation.</text>
</comment>
<feature type="binding site" evidence="9">
    <location>
        <begin position="12"/>
        <end position="14"/>
    </location>
    <ligand>
        <name>substrate</name>
    </ligand>
</feature>
<sequence length="322" mass="31905">MTGRVLVLGSLNVDSTSYVADFPEPGETVSSTGYAVALGGKGTNQAIAAHLAGASVDLVARVGTDAAATFALETVRGFGVALDAIDQVPDAATGVAQITVAASGENTVIVSAGANAHVTADAVEAHRWDVAAADIALTQGELPVDAVERLASLSSEVGTRFVLNLAPPVPVSTAALAVCDPLVVNQHEAVALGIGTAETTGLDAWRTVAESAAGRRCRSIVITLGAEGAVSAAGAESASVDEHDLSRSSQCPSPRVTAVDSTGAGDCFTGTLAAFLSEGRPLSEAVAVAVAAGALSVTSRGTVGSYAPRADLLAFAARSGIA</sequence>
<feature type="binding site" evidence="9">
    <location>
        <begin position="223"/>
        <end position="228"/>
    </location>
    <ligand>
        <name>ATP</name>
        <dbReference type="ChEBI" id="CHEBI:30616"/>
    </ligand>
</feature>
<dbReference type="InterPro" id="IPR011611">
    <property type="entry name" value="PfkB_dom"/>
</dbReference>
<dbReference type="GO" id="GO:0019303">
    <property type="term" value="P:D-ribose catabolic process"/>
    <property type="evidence" value="ECO:0007669"/>
    <property type="project" value="UniProtKB-UniRule"/>
</dbReference>
<dbReference type="EMBL" id="SPQZ01000003">
    <property type="protein sequence ID" value="TFV98464.1"/>
    <property type="molecule type" value="Genomic_DNA"/>
</dbReference>
<feature type="binding site" evidence="9">
    <location>
        <position position="141"/>
    </location>
    <ligand>
        <name>substrate</name>
    </ligand>
</feature>
<reference evidence="11 12" key="1">
    <citation type="journal article" date="2018" name="J. Microbiol.">
        <title>Leifsonia flava sp. nov., a novel actinobacterium isolated from the rhizosphere of Aquilegia viridiflora.</title>
        <authorList>
            <person name="Cai Y."/>
            <person name="Tao W.Z."/>
            <person name="Ma Y.J."/>
            <person name="Cheng J."/>
            <person name="Zhang M.Y."/>
            <person name="Zhang Y.X."/>
        </authorList>
    </citation>
    <scope>NUCLEOTIDE SEQUENCE [LARGE SCALE GENOMIC DNA]</scope>
    <source>
        <strain evidence="11 12">SYP-B2174</strain>
    </source>
</reference>
<protein>
    <recommendedName>
        <fullName evidence="9">Ribokinase</fullName>
        <shortName evidence="9">RK</shortName>
        <ecNumber evidence="9">2.7.1.15</ecNumber>
    </recommendedName>
</protein>
<keyword evidence="4 9" id="KW-0418">Kinase</keyword>
<evidence type="ECO:0000313" key="12">
    <source>
        <dbReference type="Proteomes" id="UP000298127"/>
    </source>
</evidence>
<comment type="function">
    <text evidence="9">Catalyzes the phosphorylation of ribose at O-5 in a reaction requiring ATP and magnesium. The resulting D-ribose-5-phosphate can then be used either for sythesis of nucleotides, histidine, and tryptophan, or as a component of the pentose phosphate pathway.</text>
</comment>
<feature type="binding site" evidence="9">
    <location>
        <position position="262"/>
    </location>
    <ligand>
        <name>K(+)</name>
        <dbReference type="ChEBI" id="CHEBI:29103"/>
    </ligand>
</feature>
<dbReference type="InterPro" id="IPR002139">
    <property type="entry name" value="Ribo/fructo_kinase"/>
</dbReference>
<keyword evidence="6 9" id="KW-0460">Magnesium</keyword>
<comment type="caution">
    <text evidence="11">The sequence shown here is derived from an EMBL/GenBank/DDBJ whole genome shotgun (WGS) entry which is preliminary data.</text>
</comment>
<comment type="pathway">
    <text evidence="9">Carbohydrate metabolism; D-ribose degradation; D-ribose 5-phosphate from beta-D-ribopyranose: step 2/2.</text>
</comment>
<dbReference type="PANTHER" id="PTHR10584:SF166">
    <property type="entry name" value="RIBOKINASE"/>
    <property type="match status" value="1"/>
</dbReference>
<comment type="subcellular location">
    <subcellularLocation>
        <location evidence="9">Cytoplasm</location>
    </subcellularLocation>
</comment>
<keyword evidence="1 9" id="KW-0808">Transferase</keyword>
<feature type="binding site" evidence="9">
    <location>
        <position position="305"/>
    </location>
    <ligand>
        <name>K(+)</name>
        <dbReference type="ChEBI" id="CHEBI:29103"/>
    </ligand>
</feature>
<dbReference type="InterPro" id="IPR029056">
    <property type="entry name" value="Ribokinase-like"/>
</dbReference>
<evidence type="ECO:0000256" key="4">
    <source>
        <dbReference type="ARBA" id="ARBA00022777"/>
    </source>
</evidence>
<comment type="catalytic activity">
    <reaction evidence="9">
        <text>D-ribose + ATP = D-ribose 5-phosphate + ADP + H(+)</text>
        <dbReference type="Rhea" id="RHEA:13697"/>
        <dbReference type="ChEBI" id="CHEBI:15378"/>
        <dbReference type="ChEBI" id="CHEBI:30616"/>
        <dbReference type="ChEBI" id="CHEBI:47013"/>
        <dbReference type="ChEBI" id="CHEBI:78346"/>
        <dbReference type="ChEBI" id="CHEBI:456216"/>
        <dbReference type="EC" id="2.7.1.15"/>
    </reaction>
</comment>
<organism evidence="11 12">
    <name type="scientific">Orlajensenia leifsoniae</name>
    <dbReference type="NCBI Taxonomy" id="2561933"/>
    <lineage>
        <taxon>Bacteria</taxon>
        <taxon>Bacillati</taxon>
        <taxon>Actinomycetota</taxon>
        <taxon>Actinomycetes</taxon>
        <taxon>Micrococcales</taxon>
        <taxon>Microbacteriaceae</taxon>
        <taxon>Orlajensenia</taxon>
    </lineage>
</organism>
<dbReference type="RefSeq" id="WP_135120484.1">
    <property type="nucleotide sequence ID" value="NZ_SPQZ01000003.1"/>
</dbReference>
<evidence type="ECO:0000256" key="5">
    <source>
        <dbReference type="ARBA" id="ARBA00022840"/>
    </source>
</evidence>
<feature type="binding site" evidence="9">
    <location>
        <position position="266"/>
    </location>
    <ligand>
        <name>substrate</name>
    </ligand>
</feature>
<keyword evidence="7 9" id="KW-0630">Potassium</keyword>
<evidence type="ECO:0000256" key="8">
    <source>
        <dbReference type="ARBA" id="ARBA00023277"/>
    </source>
</evidence>
<dbReference type="Proteomes" id="UP000298127">
    <property type="component" value="Unassembled WGS sequence"/>
</dbReference>
<keyword evidence="3 9" id="KW-0547">Nucleotide-binding</keyword>
<evidence type="ECO:0000313" key="11">
    <source>
        <dbReference type="EMBL" id="TFV98464.1"/>
    </source>
</evidence>
<feature type="binding site" evidence="9">
    <location>
        <begin position="40"/>
        <end position="44"/>
    </location>
    <ligand>
        <name>substrate</name>
    </ligand>
</feature>
<keyword evidence="5 9" id="KW-0067">ATP-binding</keyword>
<dbReference type="InterPro" id="IPR011877">
    <property type="entry name" value="Ribokinase"/>
</dbReference>
<keyword evidence="12" id="KW-1185">Reference proteome</keyword>
<feature type="binding site" evidence="9">
    <location>
        <position position="185"/>
    </location>
    <ligand>
        <name>ATP</name>
        <dbReference type="ChEBI" id="CHEBI:30616"/>
    </ligand>
</feature>
<evidence type="ECO:0000256" key="1">
    <source>
        <dbReference type="ARBA" id="ARBA00022679"/>
    </source>
</evidence>
<dbReference type="CDD" id="cd01174">
    <property type="entry name" value="ribokinase"/>
    <property type="match status" value="1"/>
</dbReference>
<feature type="active site" description="Proton acceptor" evidence="9">
    <location>
        <position position="266"/>
    </location>
</feature>
<feature type="binding site" evidence="9">
    <location>
        <position position="296"/>
    </location>
    <ligand>
        <name>K(+)</name>
        <dbReference type="ChEBI" id="CHEBI:29103"/>
    </ligand>
</feature>
<dbReference type="SUPFAM" id="SSF53613">
    <property type="entry name" value="Ribokinase-like"/>
    <property type="match status" value="1"/>
</dbReference>
<dbReference type="UniPathway" id="UPA00916">
    <property type="reaction ID" value="UER00889"/>
</dbReference>
<feature type="binding site" evidence="9">
    <location>
        <position position="299"/>
    </location>
    <ligand>
        <name>K(+)</name>
        <dbReference type="ChEBI" id="CHEBI:29103"/>
    </ligand>
</feature>
<feature type="binding site" evidence="9">
    <location>
        <begin position="265"/>
        <end position="266"/>
    </location>
    <ligand>
        <name>ATP</name>
        <dbReference type="ChEBI" id="CHEBI:30616"/>
    </ligand>
</feature>